<dbReference type="InterPro" id="IPR009061">
    <property type="entry name" value="DNA-bd_dom_put_sf"/>
</dbReference>
<organism evidence="3 4">
    <name type="scientific">Neomesorhizobium albiziae</name>
    <dbReference type="NCBI Taxonomy" id="335020"/>
    <lineage>
        <taxon>Bacteria</taxon>
        <taxon>Pseudomonadati</taxon>
        <taxon>Pseudomonadota</taxon>
        <taxon>Alphaproteobacteria</taxon>
        <taxon>Hyphomicrobiales</taxon>
        <taxon>Phyllobacteriaceae</taxon>
        <taxon>Neomesorhizobium</taxon>
    </lineage>
</organism>
<reference evidence="3 4" key="1">
    <citation type="submission" date="2016-10" db="EMBL/GenBank/DDBJ databases">
        <authorList>
            <person name="Varghese N."/>
            <person name="Submissions S."/>
        </authorList>
    </citation>
    <scope>NUCLEOTIDE SEQUENCE [LARGE SCALE GENOMIC DNA]</scope>
    <source>
        <strain evidence="3 4">DSM 21822</strain>
    </source>
</reference>
<dbReference type="SUPFAM" id="SSF46955">
    <property type="entry name" value="Putative DNA-binding domain"/>
    <property type="match status" value="1"/>
</dbReference>
<dbReference type="OrthoDB" id="7068969at2"/>
<evidence type="ECO:0000259" key="2">
    <source>
        <dbReference type="Pfam" id="PF12728"/>
    </source>
</evidence>
<proteinExistence type="predicted"/>
<dbReference type="InterPro" id="IPR041657">
    <property type="entry name" value="HTH_17"/>
</dbReference>
<dbReference type="EMBL" id="FOSL01000001">
    <property type="protein sequence ID" value="SFJ93870.1"/>
    <property type="molecule type" value="Genomic_DNA"/>
</dbReference>
<keyword evidence="4" id="KW-1185">Reference proteome</keyword>
<evidence type="ECO:0000313" key="3">
    <source>
        <dbReference type="EMBL" id="SFJ93870.1"/>
    </source>
</evidence>
<gene>
    <name evidence="3" type="ORF">SAMN04488498_101411</name>
</gene>
<protein>
    <recommendedName>
        <fullName evidence="2">Helix-turn-helix domain-containing protein</fullName>
    </recommendedName>
</protein>
<feature type="region of interest" description="Disordered" evidence="1">
    <location>
        <begin position="54"/>
        <end position="88"/>
    </location>
</feature>
<dbReference type="AlphaFoldDB" id="A0A1I3VFE4"/>
<dbReference type="Pfam" id="PF12728">
    <property type="entry name" value="HTH_17"/>
    <property type="match status" value="1"/>
</dbReference>
<accession>A0A1I3VFE4</accession>
<dbReference type="Proteomes" id="UP000323300">
    <property type="component" value="Unassembled WGS sequence"/>
</dbReference>
<feature type="domain" description="Helix-turn-helix" evidence="2">
    <location>
        <begin position="8"/>
        <end position="55"/>
    </location>
</feature>
<evidence type="ECO:0000313" key="4">
    <source>
        <dbReference type="Proteomes" id="UP000323300"/>
    </source>
</evidence>
<sequence length="88" mass="9833">MTPRYLCTKAAARYLGLSYQWLEIARHRGGGPLFVKLGRAVRYDTQDLDSFMQAQKRQHTAQAIPARPPDNMRTSKTTPAKSGGVRNG</sequence>
<evidence type="ECO:0000256" key="1">
    <source>
        <dbReference type="SAM" id="MobiDB-lite"/>
    </source>
</evidence>
<name>A0A1I3VFE4_9HYPH</name>